<dbReference type="RefSeq" id="WP_142809629.1">
    <property type="nucleotide sequence ID" value="NZ_CP036282.1"/>
</dbReference>
<reference evidence="4" key="2">
    <citation type="journal article" date="2020" name="Int. J. Syst. Evol. Microbiol.">
        <title>Genomic insights into a novel species Rhodoferax aquaticus sp. nov., isolated from freshwater.</title>
        <authorList>
            <person name="Li T."/>
            <person name="Zhuo Y."/>
            <person name="Jin C.Z."/>
            <person name="Wu X."/>
            <person name="Ko S.R."/>
            <person name="Jin F.J."/>
            <person name="Ahn C.Y."/>
            <person name="Oh H.M."/>
            <person name="Lee H.G."/>
            <person name="Jin L."/>
        </authorList>
    </citation>
    <scope>NUCLEOTIDE SEQUENCE [LARGE SCALE GENOMIC DNA]</scope>
    <source>
        <strain evidence="4">Gr-4</strain>
    </source>
</reference>
<dbReference type="InterPro" id="IPR011250">
    <property type="entry name" value="OMP/PagP_B-barrel"/>
</dbReference>
<protein>
    <recommendedName>
        <fullName evidence="2">Outer membrane protein OmpA-like transmembrane domain-containing protein</fullName>
    </recommendedName>
</protein>
<dbReference type="GO" id="GO:0009279">
    <property type="term" value="C:cell outer membrane"/>
    <property type="evidence" value="ECO:0007669"/>
    <property type="project" value="UniProtKB-SubCell"/>
</dbReference>
<proteinExistence type="predicted"/>
<evidence type="ECO:0000313" key="4">
    <source>
        <dbReference type="Proteomes" id="UP000317365"/>
    </source>
</evidence>
<dbReference type="Proteomes" id="UP000317365">
    <property type="component" value="Chromosome"/>
</dbReference>
<dbReference type="EMBL" id="CP036282">
    <property type="protein sequence ID" value="QDL53592.1"/>
    <property type="molecule type" value="Genomic_DNA"/>
</dbReference>
<keyword evidence="4" id="KW-1185">Reference proteome</keyword>
<dbReference type="InterPro" id="IPR000498">
    <property type="entry name" value="OmpA-like_TM_dom"/>
</dbReference>
<dbReference type="Gene3D" id="2.40.160.20">
    <property type="match status" value="1"/>
</dbReference>
<dbReference type="AlphaFoldDB" id="A0A515ELQ8"/>
<evidence type="ECO:0000256" key="1">
    <source>
        <dbReference type="ARBA" id="ARBA00004442"/>
    </source>
</evidence>
<sequence length="150" mass="15091">MSAGRFFGGLAISENFGAELGYITTSTASATVSGVSRSAVAYSLSATTKTNGVDYSALIRPSHSTGLNGLFIRIGGHTLSTQTDVSGVIGGVSGIESKTTSGSGALFGMGYDAKITEALGVRVAYTSYNSVSGLSNNDVSLLSAGLVAKF</sequence>
<comment type="subcellular location">
    <subcellularLocation>
        <location evidence="1">Cell outer membrane</location>
    </subcellularLocation>
</comment>
<dbReference type="SUPFAM" id="SSF56925">
    <property type="entry name" value="OMPA-like"/>
    <property type="match status" value="1"/>
</dbReference>
<organism evidence="3 4">
    <name type="scientific">Rhodoferax aquaticus</name>
    <dbReference type="NCBI Taxonomy" id="2527691"/>
    <lineage>
        <taxon>Bacteria</taxon>
        <taxon>Pseudomonadati</taxon>
        <taxon>Pseudomonadota</taxon>
        <taxon>Betaproteobacteria</taxon>
        <taxon>Burkholderiales</taxon>
        <taxon>Comamonadaceae</taxon>
        <taxon>Rhodoferax</taxon>
    </lineage>
</organism>
<name>A0A515ELQ8_9BURK</name>
<evidence type="ECO:0000259" key="2">
    <source>
        <dbReference type="Pfam" id="PF01389"/>
    </source>
</evidence>
<feature type="domain" description="Outer membrane protein OmpA-like transmembrane" evidence="2">
    <location>
        <begin position="6"/>
        <end position="150"/>
    </location>
</feature>
<dbReference type="Pfam" id="PF01389">
    <property type="entry name" value="OmpA_membrane"/>
    <property type="match status" value="1"/>
</dbReference>
<gene>
    <name evidence="3" type="ORF">EXZ61_05040</name>
</gene>
<reference evidence="4" key="1">
    <citation type="submission" date="2019-02" db="EMBL/GenBank/DDBJ databases">
        <title>Complete genome sequence of Rhodoferax sp. Gr-4.</title>
        <authorList>
            <person name="Jin L."/>
        </authorList>
    </citation>
    <scope>NUCLEOTIDE SEQUENCE [LARGE SCALE GENOMIC DNA]</scope>
    <source>
        <strain evidence="4">Gr-4</strain>
    </source>
</reference>
<accession>A0A515ELQ8</accession>
<evidence type="ECO:0000313" key="3">
    <source>
        <dbReference type="EMBL" id="QDL53592.1"/>
    </source>
</evidence>
<dbReference type="KEGG" id="rhg:EXZ61_05040"/>